<dbReference type="EMBL" id="JACHEK010000002">
    <property type="protein sequence ID" value="MBB6143067.1"/>
    <property type="molecule type" value="Genomic_DNA"/>
</dbReference>
<evidence type="ECO:0000256" key="3">
    <source>
        <dbReference type="ARBA" id="ARBA00023295"/>
    </source>
</evidence>
<evidence type="ECO:0000256" key="6">
    <source>
        <dbReference type="RuleBase" id="RU361187"/>
    </source>
</evidence>
<dbReference type="SUPFAM" id="SSF75005">
    <property type="entry name" value="Arabinanase/levansucrase/invertase"/>
    <property type="match status" value="1"/>
</dbReference>
<dbReference type="InterPro" id="IPR006710">
    <property type="entry name" value="Glyco_hydro_43"/>
</dbReference>
<evidence type="ECO:0000256" key="2">
    <source>
        <dbReference type="ARBA" id="ARBA00022801"/>
    </source>
</evidence>
<dbReference type="Gene3D" id="2.60.120.200">
    <property type="match status" value="1"/>
</dbReference>
<dbReference type="Proteomes" id="UP000538666">
    <property type="component" value="Unassembled WGS sequence"/>
</dbReference>
<feature type="active site" description="Proton acceptor" evidence="4">
    <location>
        <position position="49"/>
    </location>
</feature>
<protein>
    <submittedName>
        <fullName evidence="9">Beta-xylosidase</fullName>
    </submittedName>
</protein>
<dbReference type="SUPFAM" id="SSF49899">
    <property type="entry name" value="Concanavalin A-like lectins/glucanases"/>
    <property type="match status" value="1"/>
</dbReference>
<keyword evidence="10" id="KW-1185">Reference proteome</keyword>
<dbReference type="InterPro" id="IPR051795">
    <property type="entry name" value="Glycosyl_Hydrlase_43"/>
</dbReference>
<reference evidence="9 10" key="1">
    <citation type="submission" date="2020-08" db="EMBL/GenBank/DDBJ databases">
        <title>Genomic Encyclopedia of Type Strains, Phase IV (KMG-IV): sequencing the most valuable type-strain genomes for metagenomic binning, comparative biology and taxonomic classification.</title>
        <authorList>
            <person name="Goeker M."/>
        </authorList>
    </citation>
    <scope>NUCLEOTIDE SEQUENCE [LARGE SCALE GENOMIC DNA]</scope>
    <source>
        <strain evidence="9 10">DSM 103733</strain>
    </source>
</reference>
<feature type="domain" description="Beta-xylosidase C-terminal Concanavalin A-like" evidence="8">
    <location>
        <begin position="341"/>
        <end position="518"/>
    </location>
</feature>
<dbReference type="InterPro" id="IPR013320">
    <property type="entry name" value="ConA-like_dom_sf"/>
</dbReference>
<evidence type="ECO:0000256" key="5">
    <source>
        <dbReference type="PIRSR" id="PIRSR606710-2"/>
    </source>
</evidence>
<keyword evidence="7" id="KW-0732">Signal</keyword>
<keyword evidence="3 6" id="KW-0326">Glycosidase</keyword>
<dbReference type="Pfam" id="PF04616">
    <property type="entry name" value="Glyco_hydro_43"/>
    <property type="match status" value="1"/>
</dbReference>
<evidence type="ECO:0000256" key="7">
    <source>
        <dbReference type="SAM" id="SignalP"/>
    </source>
</evidence>
<evidence type="ECO:0000259" key="8">
    <source>
        <dbReference type="Pfam" id="PF17851"/>
    </source>
</evidence>
<evidence type="ECO:0000256" key="1">
    <source>
        <dbReference type="ARBA" id="ARBA00009865"/>
    </source>
</evidence>
<evidence type="ECO:0000313" key="9">
    <source>
        <dbReference type="EMBL" id="MBB6143067.1"/>
    </source>
</evidence>
<accession>A0A841JRA9</accession>
<dbReference type="CDD" id="cd08999">
    <property type="entry name" value="GH43_ABN-like"/>
    <property type="match status" value="1"/>
</dbReference>
<sequence length="531" mass="57754">MTSTSEADSEKEFVSMSWILSVLIAVSVLLSCSPAAAQGNPILPGDHPDPSIIRANGFYWASNTSAEWAPVFPIFRSSDLRNWQTTGSVFRARPDWAVRNFWAPELVNDRGHFRVYYAARKKDGPLCVAVATASAPQGPYEDHGPLVCQPDGAIDPAFVRDESGKPFLIWKEDANSIHQPTKIWIQPTSEDGLHLLGSPTAILTNDAAWEGEVVEGPYILRHGDYFYLFYAGGACCGERCSYGEGVARARNLHGPWQKDPSNPIIATNAEWKCPGHGTLVRTASGSDYLMHHAYPQENSIFIGRESVVERVAWNAKGWPEINGGKGVPGISRETHRITLIDDFKGPTLSPTWQWPIADGPGIRIADHSLRLAPLNTSDGDPLGAIVAQTLPSPSFRVTVEVSPGSSEALASIAVLGSARDAVGIGIQHGALVQWRRDHGRWVKLAVSPLPNQANVFLGIAMQGERHLNTVWSQDGKRWQSLGKILKVDSLPPWDTGLRVGLACGGNGGGFATFQHFSLRTPDVWPAGQTTR</sequence>
<comment type="similarity">
    <text evidence="1 6">Belongs to the glycosyl hydrolase 43 family.</text>
</comment>
<evidence type="ECO:0000256" key="4">
    <source>
        <dbReference type="PIRSR" id="PIRSR606710-1"/>
    </source>
</evidence>
<dbReference type="Pfam" id="PF17851">
    <property type="entry name" value="GH43_C2"/>
    <property type="match status" value="1"/>
</dbReference>
<dbReference type="PANTHER" id="PTHR42812:SF5">
    <property type="entry name" value="ENDO-ARABINASE"/>
    <property type="match status" value="1"/>
</dbReference>
<feature type="site" description="Important for catalytic activity, responsible for pKa modulation of the active site Glu and correct orientation of both the proton donor and substrate" evidence="5">
    <location>
        <position position="155"/>
    </location>
</feature>
<dbReference type="PANTHER" id="PTHR42812">
    <property type="entry name" value="BETA-XYLOSIDASE"/>
    <property type="match status" value="1"/>
</dbReference>
<feature type="chain" id="PRO_5032866865" evidence="7">
    <location>
        <begin position="38"/>
        <end position="531"/>
    </location>
</feature>
<dbReference type="GO" id="GO:0004553">
    <property type="term" value="F:hydrolase activity, hydrolyzing O-glycosyl compounds"/>
    <property type="evidence" value="ECO:0007669"/>
    <property type="project" value="InterPro"/>
</dbReference>
<gene>
    <name evidence="9" type="ORF">HNQ77_001011</name>
</gene>
<dbReference type="InterPro" id="IPR041542">
    <property type="entry name" value="GH43_C2"/>
</dbReference>
<dbReference type="OrthoDB" id="9801455at2"/>
<organism evidence="9 10">
    <name type="scientific">Silvibacterium bohemicum</name>
    <dbReference type="NCBI Taxonomy" id="1577686"/>
    <lineage>
        <taxon>Bacteria</taxon>
        <taxon>Pseudomonadati</taxon>
        <taxon>Acidobacteriota</taxon>
        <taxon>Terriglobia</taxon>
        <taxon>Terriglobales</taxon>
        <taxon>Acidobacteriaceae</taxon>
        <taxon>Silvibacterium</taxon>
    </lineage>
</organism>
<comment type="caution">
    <text evidence="9">The sequence shown here is derived from an EMBL/GenBank/DDBJ whole genome shotgun (WGS) entry which is preliminary data.</text>
</comment>
<keyword evidence="2 6" id="KW-0378">Hydrolase</keyword>
<feature type="active site" description="Proton donor" evidence="4">
    <location>
        <position position="215"/>
    </location>
</feature>
<dbReference type="GO" id="GO:0005975">
    <property type="term" value="P:carbohydrate metabolic process"/>
    <property type="evidence" value="ECO:0007669"/>
    <property type="project" value="InterPro"/>
</dbReference>
<dbReference type="InterPro" id="IPR023296">
    <property type="entry name" value="Glyco_hydro_beta-prop_sf"/>
</dbReference>
<proteinExistence type="inferred from homology"/>
<feature type="signal peptide" evidence="7">
    <location>
        <begin position="1"/>
        <end position="37"/>
    </location>
</feature>
<dbReference type="AlphaFoldDB" id="A0A841JRA9"/>
<dbReference type="Gene3D" id="2.115.10.20">
    <property type="entry name" value="Glycosyl hydrolase domain, family 43"/>
    <property type="match status" value="1"/>
</dbReference>
<name>A0A841JRA9_9BACT</name>
<evidence type="ECO:0000313" key="10">
    <source>
        <dbReference type="Proteomes" id="UP000538666"/>
    </source>
</evidence>